<feature type="compositionally biased region" description="Low complexity" evidence="7">
    <location>
        <begin position="160"/>
        <end position="177"/>
    </location>
</feature>
<dbReference type="PhylomeDB" id="A0A0D2TZW9"/>
<evidence type="ECO:0000256" key="6">
    <source>
        <dbReference type="SAM" id="Coils"/>
    </source>
</evidence>
<evidence type="ECO:0000256" key="2">
    <source>
        <dbReference type="ARBA" id="ARBA00004496"/>
    </source>
</evidence>
<feature type="compositionally biased region" description="Polar residues" evidence="7">
    <location>
        <begin position="355"/>
        <end position="369"/>
    </location>
</feature>
<dbReference type="CDD" id="cd06257">
    <property type="entry name" value="DnaJ"/>
    <property type="match status" value="1"/>
</dbReference>
<dbReference type="PANTHER" id="PTHR44313">
    <property type="entry name" value="DNAJ HOMOLOG SUBFAMILY C MEMBER 17"/>
    <property type="match status" value="1"/>
</dbReference>
<evidence type="ECO:0000313" key="10">
    <source>
        <dbReference type="Proteomes" id="UP000008743"/>
    </source>
</evidence>
<dbReference type="RefSeq" id="XP_004364997.2">
    <property type="nucleotide sequence ID" value="XM_004364940.2"/>
</dbReference>
<evidence type="ECO:0000256" key="3">
    <source>
        <dbReference type="ARBA" id="ARBA00022490"/>
    </source>
</evidence>
<dbReference type="PANTHER" id="PTHR44313:SF1">
    <property type="entry name" value="DNAJ HOMOLOG SUBFAMILY C MEMBER 17"/>
    <property type="match status" value="1"/>
</dbReference>
<feature type="region of interest" description="Disordered" evidence="7">
    <location>
        <begin position="24"/>
        <end position="55"/>
    </location>
</feature>
<dbReference type="PRINTS" id="PR00625">
    <property type="entry name" value="JDOMAIN"/>
</dbReference>
<evidence type="ECO:0000256" key="5">
    <source>
        <dbReference type="ARBA" id="ARBA00023242"/>
    </source>
</evidence>
<reference evidence="10" key="1">
    <citation type="submission" date="2011-02" db="EMBL/GenBank/DDBJ databases">
        <title>The Genome Sequence of Capsaspora owczarzaki ATCC 30864.</title>
        <authorList>
            <person name="Russ C."/>
            <person name="Cuomo C."/>
            <person name="Burger G."/>
            <person name="Gray M.W."/>
            <person name="Holland P.W.H."/>
            <person name="King N."/>
            <person name="Lang F.B.F."/>
            <person name="Roger A.J."/>
            <person name="Ruiz-Trillo I."/>
            <person name="Young S.K."/>
            <person name="Zeng Q."/>
            <person name="Gargeya S."/>
            <person name="Alvarado L."/>
            <person name="Berlin A."/>
            <person name="Chapman S.B."/>
            <person name="Chen Z."/>
            <person name="Freedman E."/>
            <person name="Gellesch M."/>
            <person name="Goldberg J."/>
            <person name="Griggs A."/>
            <person name="Gujja S."/>
            <person name="Heilman E."/>
            <person name="Heiman D."/>
            <person name="Howarth C."/>
            <person name="Mehta T."/>
            <person name="Neiman D."/>
            <person name="Pearson M."/>
            <person name="Roberts A."/>
            <person name="Saif S."/>
            <person name="Shea T."/>
            <person name="Shenoy N."/>
            <person name="Sisk P."/>
            <person name="Stolte C."/>
            <person name="Sykes S."/>
            <person name="White J."/>
            <person name="Yandava C."/>
            <person name="Haas B."/>
            <person name="Nusbaum C."/>
            <person name="Birren B."/>
        </authorList>
    </citation>
    <scope>NUCLEOTIDE SEQUENCE</scope>
    <source>
        <strain evidence="10">ATCC 30864</strain>
    </source>
</reference>
<dbReference type="InParanoid" id="A0A0D2TZW9"/>
<dbReference type="Proteomes" id="UP000008743">
    <property type="component" value="Unassembled WGS sequence"/>
</dbReference>
<proteinExistence type="predicted"/>
<dbReference type="GO" id="GO:0005681">
    <property type="term" value="C:spliceosomal complex"/>
    <property type="evidence" value="ECO:0007669"/>
    <property type="project" value="TreeGrafter"/>
</dbReference>
<accession>A0A0D2TZW9</accession>
<dbReference type="GO" id="GO:0000390">
    <property type="term" value="P:spliceosomal complex disassembly"/>
    <property type="evidence" value="ECO:0007669"/>
    <property type="project" value="TreeGrafter"/>
</dbReference>
<evidence type="ECO:0000256" key="4">
    <source>
        <dbReference type="ARBA" id="ARBA00023186"/>
    </source>
</evidence>
<feature type="domain" description="J" evidence="8">
    <location>
        <begin position="61"/>
        <end position="126"/>
    </location>
</feature>
<dbReference type="GO" id="GO:0005737">
    <property type="term" value="C:cytoplasm"/>
    <property type="evidence" value="ECO:0007669"/>
    <property type="project" value="UniProtKB-SubCell"/>
</dbReference>
<evidence type="ECO:0000256" key="1">
    <source>
        <dbReference type="ARBA" id="ARBA00004123"/>
    </source>
</evidence>
<dbReference type="OrthoDB" id="259708at2759"/>
<gene>
    <name evidence="9" type="ORF">CAOG_000126</name>
</gene>
<keyword evidence="4" id="KW-0143">Chaperone</keyword>
<feature type="coiled-coil region" evidence="6">
    <location>
        <begin position="199"/>
        <end position="227"/>
    </location>
</feature>
<dbReference type="eggNOG" id="KOG0691">
    <property type="taxonomic scope" value="Eukaryota"/>
</dbReference>
<dbReference type="InterPro" id="IPR001623">
    <property type="entry name" value="DnaJ_domain"/>
</dbReference>
<organism evidence="9 10">
    <name type="scientific">Capsaspora owczarzaki (strain ATCC 30864)</name>
    <dbReference type="NCBI Taxonomy" id="595528"/>
    <lineage>
        <taxon>Eukaryota</taxon>
        <taxon>Filasterea</taxon>
        <taxon>Capsaspora</taxon>
    </lineage>
</organism>
<dbReference type="FunCoup" id="A0A0D2TZW9">
    <property type="interactions" value="324"/>
</dbReference>
<sequence length="399" mass="43973">MGSENASPTLSLLISRCSADSHPETQATCIESSKQSHTALKTNENKHQSSAMTESDMLKEDLYKLLNVEPTATEKEIAKAYRVGALKCHPDKNPDNPAAHELFQRLSRAYEILGDEKARQAYDGLLTARNVNKARVSAMNDRQRELRADLERRESEASARRAAAAAAGAAENGGAANKRPRMDEDHLRAQLAHEIERLRKDGMRRLQEEQEKMRRTIEEERKQATHAAYAFTSEAQPMQQHDAQSASASVVIRWNPSADPPLTEDTLREMLGACGGLDTLLTSKNPGSAVASFASLEGAARALAAATNLSNAPIGADLKLKIILKEDSGAPADQAELVAALVQRHRAFRFPQMAGRQSDSSLRRSTQTPIPADATEYERVTLLRMREAQERRRLQHAHS</sequence>
<dbReference type="Gene3D" id="1.10.287.110">
    <property type="entry name" value="DnaJ domain"/>
    <property type="match status" value="1"/>
</dbReference>
<keyword evidence="3" id="KW-0963">Cytoplasm</keyword>
<feature type="compositionally biased region" description="Basic and acidic residues" evidence="7">
    <location>
        <begin position="148"/>
        <end position="159"/>
    </location>
</feature>
<dbReference type="InterPro" id="IPR036869">
    <property type="entry name" value="J_dom_sf"/>
</dbReference>
<name>A0A0D2TZW9_CAPO3</name>
<feature type="region of interest" description="Disordered" evidence="7">
    <location>
        <begin position="353"/>
        <end position="377"/>
    </location>
</feature>
<dbReference type="Pfam" id="PF00226">
    <property type="entry name" value="DnaJ"/>
    <property type="match status" value="1"/>
</dbReference>
<dbReference type="EMBL" id="KE346360">
    <property type="protein sequence ID" value="KJE88471.1"/>
    <property type="molecule type" value="Genomic_DNA"/>
</dbReference>
<keyword evidence="6" id="KW-0175">Coiled coil</keyword>
<keyword evidence="10" id="KW-1185">Reference proteome</keyword>
<dbReference type="SUPFAM" id="SSF46565">
    <property type="entry name" value="Chaperone J-domain"/>
    <property type="match status" value="1"/>
</dbReference>
<dbReference type="PROSITE" id="PS50076">
    <property type="entry name" value="DNAJ_2"/>
    <property type="match status" value="1"/>
</dbReference>
<dbReference type="AlphaFoldDB" id="A0A0D2TZW9"/>
<dbReference type="STRING" id="595528.A0A0D2TZW9"/>
<keyword evidence="5" id="KW-0539">Nucleus</keyword>
<evidence type="ECO:0000313" key="9">
    <source>
        <dbReference type="EMBL" id="KJE88471.1"/>
    </source>
</evidence>
<evidence type="ECO:0000259" key="8">
    <source>
        <dbReference type="PROSITE" id="PS50076"/>
    </source>
</evidence>
<dbReference type="PROSITE" id="PS00636">
    <property type="entry name" value="DNAJ_1"/>
    <property type="match status" value="1"/>
</dbReference>
<evidence type="ECO:0000256" key="7">
    <source>
        <dbReference type="SAM" id="MobiDB-lite"/>
    </source>
</evidence>
<protein>
    <recommendedName>
        <fullName evidence="8">J domain-containing protein</fullName>
    </recommendedName>
</protein>
<dbReference type="InterPro" id="IPR018253">
    <property type="entry name" value="DnaJ_domain_CS"/>
</dbReference>
<feature type="region of interest" description="Disordered" evidence="7">
    <location>
        <begin position="148"/>
        <end position="182"/>
    </location>
</feature>
<feature type="compositionally biased region" description="Polar residues" evidence="7">
    <location>
        <begin position="24"/>
        <end position="53"/>
    </location>
</feature>
<comment type="subcellular location">
    <subcellularLocation>
        <location evidence="2">Cytoplasm</location>
    </subcellularLocation>
    <subcellularLocation>
        <location evidence="1">Nucleus</location>
    </subcellularLocation>
</comment>
<dbReference type="InterPro" id="IPR052094">
    <property type="entry name" value="Pre-mRNA-splicing_ERAD"/>
</dbReference>
<dbReference type="SMART" id="SM00271">
    <property type="entry name" value="DnaJ"/>
    <property type="match status" value="1"/>
</dbReference>